<dbReference type="Proteomes" id="UP000011991">
    <property type="component" value="Unassembled WGS sequence"/>
</dbReference>
<reference evidence="1 2" key="1">
    <citation type="journal article" date="2013" name="Mar. Genomics">
        <title>Expression of sulfatases in Rhodopirellula baltica and the diversity of sulfatases in the genus Rhodopirellula.</title>
        <authorList>
            <person name="Wegner C.E."/>
            <person name="Richter-Heitmann T."/>
            <person name="Klindworth A."/>
            <person name="Klockow C."/>
            <person name="Richter M."/>
            <person name="Achstetter T."/>
            <person name="Glockner F.O."/>
            <person name="Harder J."/>
        </authorList>
    </citation>
    <scope>NUCLEOTIDE SEQUENCE [LARGE SCALE GENOMIC DNA]</scope>
    <source>
        <strain evidence="1 2">SM1</strain>
    </source>
</reference>
<organism evidence="1 2">
    <name type="scientific">Rhodopirellula maiorica SM1</name>
    <dbReference type="NCBI Taxonomy" id="1265738"/>
    <lineage>
        <taxon>Bacteria</taxon>
        <taxon>Pseudomonadati</taxon>
        <taxon>Planctomycetota</taxon>
        <taxon>Planctomycetia</taxon>
        <taxon>Pirellulales</taxon>
        <taxon>Pirellulaceae</taxon>
        <taxon>Novipirellula</taxon>
    </lineage>
</organism>
<evidence type="ECO:0000313" key="1">
    <source>
        <dbReference type="EMBL" id="EMI19027.1"/>
    </source>
</evidence>
<evidence type="ECO:0000313" key="2">
    <source>
        <dbReference type="Proteomes" id="UP000011991"/>
    </source>
</evidence>
<gene>
    <name evidence="1" type="ORF">RMSM_04050</name>
</gene>
<keyword evidence="2" id="KW-1185">Reference proteome</keyword>
<sequence length="64" mass="7518">MLMFECRLCDTLAELLRILDVLSNATREKTPHRAYRVAPRLQQAAAGEKMKMSKNKVKWLRSLW</sequence>
<dbReference type="PATRIC" id="fig|1265738.3.peg.4055"/>
<proteinExistence type="predicted"/>
<protein>
    <submittedName>
        <fullName evidence="1">Uncharacterized protein</fullName>
    </submittedName>
</protein>
<dbReference type="EMBL" id="ANOG01000582">
    <property type="protein sequence ID" value="EMI19027.1"/>
    <property type="molecule type" value="Genomic_DNA"/>
</dbReference>
<dbReference type="AlphaFoldDB" id="M5RUF6"/>
<name>M5RUF6_9BACT</name>
<comment type="caution">
    <text evidence="1">The sequence shown here is derived from an EMBL/GenBank/DDBJ whole genome shotgun (WGS) entry which is preliminary data.</text>
</comment>
<accession>M5RUF6</accession>